<organism evidence="2 3">
    <name type="scientific">Macrophomina phaseolina</name>
    <dbReference type="NCBI Taxonomy" id="35725"/>
    <lineage>
        <taxon>Eukaryota</taxon>
        <taxon>Fungi</taxon>
        <taxon>Dikarya</taxon>
        <taxon>Ascomycota</taxon>
        <taxon>Pezizomycotina</taxon>
        <taxon>Dothideomycetes</taxon>
        <taxon>Dothideomycetes incertae sedis</taxon>
        <taxon>Botryosphaeriales</taxon>
        <taxon>Botryosphaeriaceae</taxon>
        <taxon>Macrophomina</taxon>
    </lineage>
</organism>
<proteinExistence type="predicted"/>
<evidence type="ECO:0000256" key="1">
    <source>
        <dbReference type="SAM" id="MobiDB-lite"/>
    </source>
</evidence>
<dbReference type="PANTHER" id="PTHR28246">
    <property type="entry name" value="G1-SPECIFIC TRANSCRIPTIONAL REPRESSOR WHI5-RELATED"/>
    <property type="match status" value="1"/>
</dbReference>
<dbReference type="EMBL" id="JAGTJR010000029">
    <property type="protein sequence ID" value="KAH7039460.1"/>
    <property type="molecule type" value="Genomic_DNA"/>
</dbReference>
<feature type="compositionally biased region" description="Basic and acidic residues" evidence="1">
    <location>
        <begin position="221"/>
        <end position="239"/>
    </location>
</feature>
<evidence type="ECO:0000313" key="2">
    <source>
        <dbReference type="EMBL" id="KAH7039460.1"/>
    </source>
</evidence>
<feature type="region of interest" description="Disordered" evidence="1">
    <location>
        <begin position="1"/>
        <end position="166"/>
    </location>
</feature>
<accession>A0ABQ8G3B5</accession>
<name>A0ABQ8G3B5_9PEZI</name>
<feature type="region of interest" description="Disordered" evidence="1">
    <location>
        <begin position="195"/>
        <end position="251"/>
    </location>
</feature>
<protein>
    <submittedName>
        <fullName evidence="2">Uncharacterized protein</fullName>
    </submittedName>
</protein>
<dbReference type="PANTHER" id="PTHR28246:SF1">
    <property type="entry name" value="G1-SPECIFIC TRANSCRIPTIONAL REPRESSOR WHI5-RELATED"/>
    <property type="match status" value="1"/>
</dbReference>
<evidence type="ECO:0000313" key="3">
    <source>
        <dbReference type="Proteomes" id="UP000774617"/>
    </source>
</evidence>
<feature type="compositionally biased region" description="Polar residues" evidence="1">
    <location>
        <begin position="137"/>
        <end position="154"/>
    </location>
</feature>
<feature type="compositionally biased region" description="Low complexity" evidence="1">
    <location>
        <begin position="97"/>
        <end position="114"/>
    </location>
</feature>
<dbReference type="Proteomes" id="UP000774617">
    <property type="component" value="Unassembled WGS sequence"/>
</dbReference>
<dbReference type="InterPro" id="IPR039198">
    <property type="entry name" value="Srl3/Whi5"/>
</dbReference>
<feature type="compositionally biased region" description="Basic and acidic residues" evidence="1">
    <location>
        <begin position="1"/>
        <end position="14"/>
    </location>
</feature>
<sequence>MMKVQHGWEQKSLDELETATASQRTSPATQTPTSVKFRNATDSPHAYDRRRRPSALSDPSDRYLGTPAAHGSPPGIRTFGPSSPGDFDAVDDDARPSTASTYSSSASSAPTLAAVLDVSPKRHRRSISSRPPPMLGSQANVNMSKPFTNVGTPSTPTPGKPQRPVGILRMPSQQAEMDAVDSLLFMSSPNNSAHLAHTGASANSTAHPSPLRTEFPVAKRVAFDDRSSSNSETERETNKSSKLARVVQAASSEIRERVATLGEKAASAGGG</sequence>
<gene>
    <name evidence="2" type="ORF">B0J12DRAFT_221502</name>
</gene>
<keyword evidence="3" id="KW-1185">Reference proteome</keyword>
<comment type="caution">
    <text evidence="2">The sequence shown here is derived from an EMBL/GenBank/DDBJ whole genome shotgun (WGS) entry which is preliminary data.</text>
</comment>
<feature type="compositionally biased region" description="Polar residues" evidence="1">
    <location>
        <begin position="19"/>
        <end position="42"/>
    </location>
</feature>
<reference evidence="2 3" key="1">
    <citation type="journal article" date="2021" name="Nat. Commun.">
        <title>Genetic determinants of endophytism in the Arabidopsis root mycobiome.</title>
        <authorList>
            <person name="Mesny F."/>
            <person name="Miyauchi S."/>
            <person name="Thiergart T."/>
            <person name="Pickel B."/>
            <person name="Atanasova L."/>
            <person name="Karlsson M."/>
            <person name="Huettel B."/>
            <person name="Barry K.W."/>
            <person name="Haridas S."/>
            <person name="Chen C."/>
            <person name="Bauer D."/>
            <person name="Andreopoulos W."/>
            <person name="Pangilinan J."/>
            <person name="LaButti K."/>
            <person name="Riley R."/>
            <person name="Lipzen A."/>
            <person name="Clum A."/>
            <person name="Drula E."/>
            <person name="Henrissat B."/>
            <person name="Kohler A."/>
            <person name="Grigoriev I.V."/>
            <person name="Martin F.M."/>
            <person name="Hacquard S."/>
        </authorList>
    </citation>
    <scope>NUCLEOTIDE SEQUENCE [LARGE SCALE GENOMIC DNA]</scope>
    <source>
        <strain evidence="2 3">MPI-SDFR-AT-0080</strain>
    </source>
</reference>